<keyword evidence="4" id="KW-0067">ATP-binding</keyword>
<accession>A0ABU2N9J4</accession>
<dbReference type="Pfam" id="PF13193">
    <property type="entry name" value="AMP-binding_C"/>
    <property type="match status" value="1"/>
</dbReference>
<dbReference type="Gene3D" id="3.30.300.30">
    <property type="match status" value="1"/>
</dbReference>
<dbReference type="PROSITE" id="PS00455">
    <property type="entry name" value="AMP_BINDING"/>
    <property type="match status" value="1"/>
</dbReference>
<keyword evidence="10" id="KW-1185">Reference proteome</keyword>
<evidence type="ECO:0000313" key="9">
    <source>
        <dbReference type="EMBL" id="MDT0350410.1"/>
    </source>
</evidence>
<feature type="domain" description="AMP-dependent synthetase/ligase" evidence="6">
    <location>
        <begin position="141"/>
        <end position="501"/>
    </location>
</feature>
<dbReference type="SUPFAM" id="SSF56801">
    <property type="entry name" value="Acetyl-CoA synthetase-like"/>
    <property type="match status" value="1"/>
</dbReference>
<dbReference type="InterPro" id="IPR000873">
    <property type="entry name" value="AMP-dep_synth/lig_dom"/>
</dbReference>
<evidence type="ECO:0000259" key="7">
    <source>
        <dbReference type="Pfam" id="PF13193"/>
    </source>
</evidence>
<evidence type="ECO:0000313" key="10">
    <source>
        <dbReference type="Proteomes" id="UP001183202"/>
    </source>
</evidence>
<dbReference type="NCBIfam" id="NF002937">
    <property type="entry name" value="PRK03584.1"/>
    <property type="match status" value="1"/>
</dbReference>
<dbReference type="PANTHER" id="PTHR42921:SF1">
    <property type="entry name" value="ACETOACETYL-COA SYNTHETASE"/>
    <property type="match status" value="1"/>
</dbReference>
<organism evidence="9 10">
    <name type="scientific">Pseudonocardia charpentierae</name>
    <dbReference type="NCBI Taxonomy" id="3075545"/>
    <lineage>
        <taxon>Bacteria</taxon>
        <taxon>Bacillati</taxon>
        <taxon>Actinomycetota</taxon>
        <taxon>Actinomycetes</taxon>
        <taxon>Pseudonocardiales</taxon>
        <taxon>Pseudonocardiaceae</taxon>
        <taxon>Pseudonocardia</taxon>
    </lineage>
</organism>
<evidence type="ECO:0000259" key="8">
    <source>
        <dbReference type="Pfam" id="PF16177"/>
    </source>
</evidence>
<dbReference type="InterPro" id="IPR045851">
    <property type="entry name" value="AMP-bd_C_sf"/>
</dbReference>
<comment type="caution">
    <text evidence="9">The sequence shown here is derived from an EMBL/GenBank/DDBJ whole genome shotgun (WGS) entry which is preliminary data.</text>
</comment>
<protein>
    <submittedName>
        <fullName evidence="9">Acetoacetate--CoA ligase</fullName>
        <ecNumber evidence="9">6.2.1.16</ecNumber>
    </submittedName>
</protein>
<dbReference type="GO" id="GO:0030729">
    <property type="term" value="F:acetoacetate-CoA ligase activity"/>
    <property type="evidence" value="ECO:0007669"/>
    <property type="project" value="UniProtKB-EC"/>
</dbReference>
<keyword evidence="3" id="KW-0547">Nucleotide-binding</keyword>
<keyword evidence="2 9" id="KW-0436">Ligase</keyword>
<dbReference type="PANTHER" id="PTHR42921">
    <property type="entry name" value="ACETOACETYL-COA SYNTHETASE"/>
    <property type="match status" value="1"/>
</dbReference>
<dbReference type="Proteomes" id="UP001183202">
    <property type="component" value="Unassembled WGS sequence"/>
</dbReference>
<dbReference type="EC" id="6.2.1.16" evidence="9"/>
<feature type="region of interest" description="Disordered" evidence="5">
    <location>
        <begin position="1"/>
        <end position="28"/>
    </location>
</feature>
<dbReference type="InterPro" id="IPR005914">
    <property type="entry name" value="Acac_CoA_synth"/>
</dbReference>
<evidence type="ECO:0000256" key="1">
    <source>
        <dbReference type="ARBA" id="ARBA00006432"/>
    </source>
</evidence>
<dbReference type="InterPro" id="IPR025110">
    <property type="entry name" value="AMP-bd_C"/>
</dbReference>
<dbReference type="EMBL" id="JAVREJ010000007">
    <property type="protein sequence ID" value="MDT0350410.1"/>
    <property type="molecule type" value="Genomic_DNA"/>
</dbReference>
<reference evidence="10" key="1">
    <citation type="submission" date="2023-07" db="EMBL/GenBank/DDBJ databases">
        <title>30 novel species of actinomycetes from the DSMZ collection.</title>
        <authorList>
            <person name="Nouioui I."/>
        </authorList>
    </citation>
    <scope>NUCLEOTIDE SEQUENCE [LARGE SCALE GENOMIC DNA]</scope>
    <source>
        <strain evidence="10">DSM 45834</strain>
    </source>
</reference>
<dbReference type="RefSeq" id="WP_311556444.1">
    <property type="nucleotide sequence ID" value="NZ_JAVREJ010000007.1"/>
</dbReference>
<dbReference type="Gene3D" id="3.40.50.12780">
    <property type="entry name" value="N-terminal domain of ligase-like"/>
    <property type="match status" value="1"/>
</dbReference>
<sequence length="684" mass="72964">MDAAAQNDPVQNSSAQDPPVLWAPDPEKARGSRVAGFARWVQEHRGVDDGFTADELDYAGLHDWSVRDLDGFWSAVAENLGVIFHEPPTATLGRREMPGTQWFPGATLNYAEHALTPGPGRGDDDVAAIGIVEDDGPDAYRERVVTHAELRELVGRARAGLAAAGVGRGDRVVALVPNSVETLVAFLATASLGAVWSSCSPDFGSRAVLDRFTQIEPTVLVAVDGYRYNGRAFDVRETVAALQKALPTLRATVLVPHLDPDATLEGTVPWAELTATAAPLEFTHVPFDQPLWVLYSSGTTGLPKGIVQSHGGIVVEHLKALALQYDLGPGDRFLWFTTTGWMMWNFLVGGLLVGSTVVLYDGSPGHPDLDVLWGVVERHRVGVFGTSAPFLQACQKAGLAPGERHDLSGVRTLGSTGSPLAPEQFAWIAESVGAHVQISSMSGGTDVCTAFIASAPTVPVWLGELSCAALGADIHAVDEKGDDVPLSNDPADVGELVINQPMPSMPVALWADPDGSRLREAYFADFPGRWRHGDWLRATPRGSFVISGRSDSTLNRGGVRMGTADLYAVIEGFDEVVDSLVIDTTALGSTEEGALVCFLVLADGASLVDVEPSLRTALRKELSPRHVPDRFVLVDEVPRTLSGKKCEVPVKRILAGVDPEKAVSRGALKNPEALAPFLEMAGRA</sequence>
<comment type="similarity">
    <text evidence="1">Belongs to the ATP-dependent AMP-binding enzyme family.</text>
</comment>
<dbReference type="Pfam" id="PF00501">
    <property type="entry name" value="AMP-binding"/>
    <property type="match status" value="1"/>
</dbReference>
<dbReference type="NCBIfam" id="TIGR01217">
    <property type="entry name" value="ac_ac_CoA_syn"/>
    <property type="match status" value="1"/>
</dbReference>
<name>A0ABU2N9J4_9PSEU</name>
<evidence type="ECO:0000256" key="3">
    <source>
        <dbReference type="ARBA" id="ARBA00022741"/>
    </source>
</evidence>
<dbReference type="Pfam" id="PF16177">
    <property type="entry name" value="ACAS_N"/>
    <property type="match status" value="1"/>
</dbReference>
<evidence type="ECO:0000259" key="6">
    <source>
        <dbReference type="Pfam" id="PF00501"/>
    </source>
</evidence>
<evidence type="ECO:0000256" key="2">
    <source>
        <dbReference type="ARBA" id="ARBA00022598"/>
    </source>
</evidence>
<feature type="domain" description="AMP-binding enzyme C-terminal" evidence="7">
    <location>
        <begin position="588"/>
        <end position="644"/>
    </location>
</feature>
<gene>
    <name evidence="9" type="ORF">RM445_12830</name>
</gene>
<dbReference type="InterPro" id="IPR020845">
    <property type="entry name" value="AMP-binding_CS"/>
</dbReference>
<feature type="domain" description="Acetyl-coenzyme A synthetase N-terminal" evidence="8">
    <location>
        <begin position="58"/>
        <end position="114"/>
    </location>
</feature>
<dbReference type="InterPro" id="IPR042099">
    <property type="entry name" value="ANL_N_sf"/>
</dbReference>
<proteinExistence type="inferred from homology"/>
<dbReference type="InterPro" id="IPR032387">
    <property type="entry name" value="ACAS_N"/>
</dbReference>
<evidence type="ECO:0000256" key="4">
    <source>
        <dbReference type="ARBA" id="ARBA00022840"/>
    </source>
</evidence>
<evidence type="ECO:0000256" key="5">
    <source>
        <dbReference type="SAM" id="MobiDB-lite"/>
    </source>
</evidence>